<evidence type="ECO:0000313" key="4">
    <source>
        <dbReference type="EMBL" id="SNT25765.1"/>
    </source>
</evidence>
<accession>A0A239L606</accession>
<keyword evidence="2" id="KW-1133">Transmembrane helix</keyword>
<dbReference type="RefSeq" id="WP_089401268.1">
    <property type="nucleotide sequence ID" value="NZ_FZOT01000019.1"/>
</dbReference>
<feature type="transmembrane region" description="Helical" evidence="2">
    <location>
        <begin position="7"/>
        <end position="31"/>
    </location>
</feature>
<dbReference type="InterPro" id="IPR052894">
    <property type="entry name" value="AsmA-related"/>
</dbReference>
<dbReference type="OrthoDB" id="5749006at2"/>
<dbReference type="PANTHER" id="PTHR30441">
    <property type="entry name" value="DUF748 DOMAIN-CONTAINING PROTEIN"/>
    <property type="match status" value="1"/>
</dbReference>
<dbReference type="PANTHER" id="PTHR30441:SF9">
    <property type="entry name" value="ASMA FAMILY PROTEIN YHJG"/>
    <property type="match status" value="1"/>
</dbReference>
<keyword evidence="5" id="KW-1185">Reference proteome</keyword>
<dbReference type="AlphaFoldDB" id="A0A239L606"/>
<reference evidence="4 5" key="1">
    <citation type="submission" date="2017-06" db="EMBL/GenBank/DDBJ databases">
        <authorList>
            <person name="Kim H.J."/>
            <person name="Triplett B.A."/>
        </authorList>
    </citation>
    <scope>NUCLEOTIDE SEQUENCE [LARGE SCALE GENOMIC DNA]</scope>
    <source>
        <strain evidence="4 5">U15</strain>
    </source>
</reference>
<dbReference type="Pfam" id="PF05170">
    <property type="entry name" value="AsmA"/>
    <property type="match status" value="1"/>
</dbReference>
<keyword evidence="2" id="KW-0812">Transmembrane</keyword>
<dbReference type="GO" id="GO:0005886">
    <property type="term" value="C:plasma membrane"/>
    <property type="evidence" value="ECO:0007669"/>
    <property type="project" value="TreeGrafter"/>
</dbReference>
<evidence type="ECO:0000313" key="5">
    <source>
        <dbReference type="Proteomes" id="UP000198284"/>
    </source>
</evidence>
<evidence type="ECO:0000256" key="1">
    <source>
        <dbReference type="SAM" id="MobiDB-lite"/>
    </source>
</evidence>
<name>A0A239L606_9BURK</name>
<dbReference type="GO" id="GO:0090313">
    <property type="term" value="P:regulation of protein targeting to membrane"/>
    <property type="evidence" value="ECO:0007669"/>
    <property type="project" value="TreeGrafter"/>
</dbReference>
<keyword evidence="2" id="KW-0472">Membrane</keyword>
<feature type="region of interest" description="Disordered" evidence="1">
    <location>
        <begin position="643"/>
        <end position="671"/>
    </location>
</feature>
<dbReference type="Proteomes" id="UP000198284">
    <property type="component" value="Unassembled WGS sequence"/>
</dbReference>
<dbReference type="EMBL" id="FZOT01000019">
    <property type="protein sequence ID" value="SNT25765.1"/>
    <property type="molecule type" value="Genomic_DNA"/>
</dbReference>
<proteinExistence type="predicted"/>
<feature type="domain" description="AsmA" evidence="3">
    <location>
        <begin position="193"/>
        <end position="547"/>
    </location>
</feature>
<sequence length="671" mass="73056">MTRALKIILLTLGGLIGLVVLVFALLAVFPWNRVKPWINEKVSVATERQFAINGDLSLRWERPPQEQEGWRRWIPWPHLRAQDVFLGNPDWARTGPRMAHAQQVDFTVSLLELLRKHIVVRSLLLTEPNLVLEKDKQGRSNWTFPKKEEKKSDWQFDLDDIALTKGTVRYVDAEKRADINARIDTLEDGSVTWKLAGDFNDEKLTGSGKAGRLMSLQARDVKYPVQAEVKVGETTITADGTLTDPAHLSALDVNLKILGASMADLFPLSGVLLPSTPKFSTEGRVVGSVARDDFHLRYENFKGKVGSSDIGGTLEYRQRDPRPFLSGEVVSNYLNFKDLGALVSTDPRNKEKKSGGVKQQPANKVLPVEPFKTDRWRKMDVDVKFSGKKIIRSEDLPIDNLSTHVKMNKGVLSLNPLNFGVAGGRLTTDLVIDGSGEPAKAKMNVAARGLQLKQLFPAVQSMRASIGQLNGDAQLSAAGNSFADLLASSNGEVKSLITQGSVSKFILEAMGLNIGSAVVAKLFGDRQVQLNCMAADFGVTNGLMATRSFVVDTQDATILVDGSINFAKEQLDLHIRPDSKGIRIISLRSPLHVAGTFKHPDVGIDKGIVALKAGAAAVLGTVASPFAALLALINPGPGEDPPCSVLLKDAGKKPRAPSPEKAASLKENARR</sequence>
<evidence type="ECO:0000256" key="2">
    <source>
        <dbReference type="SAM" id="Phobius"/>
    </source>
</evidence>
<dbReference type="InterPro" id="IPR007844">
    <property type="entry name" value="AsmA"/>
</dbReference>
<protein>
    <recommendedName>
        <fullName evidence="3">AsmA domain-containing protein</fullName>
    </recommendedName>
</protein>
<gene>
    <name evidence="4" type="ORF">SAMN06265795_11976</name>
</gene>
<evidence type="ECO:0000259" key="3">
    <source>
        <dbReference type="Pfam" id="PF05170"/>
    </source>
</evidence>
<organism evidence="4 5">
    <name type="scientific">Noviherbaspirillum humi</name>
    <dbReference type="NCBI Taxonomy" id="1688639"/>
    <lineage>
        <taxon>Bacteria</taxon>
        <taxon>Pseudomonadati</taxon>
        <taxon>Pseudomonadota</taxon>
        <taxon>Betaproteobacteria</taxon>
        <taxon>Burkholderiales</taxon>
        <taxon>Oxalobacteraceae</taxon>
        <taxon>Noviherbaspirillum</taxon>
    </lineage>
</organism>